<reference evidence="1" key="1">
    <citation type="submission" date="2023-05" db="EMBL/GenBank/DDBJ databases">
        <authorList>
            <consortium name="ELIXIR-Norway"/>
        </authorList>
    </citation>
    <scope>NUCLEOTIDE SEQUENCE</scope>
</reference>
<evidence type="ECO:0000313" key="2">
    <source>
        <dbReference type="Proteomes" id="UP001162501"/>
    </source>
</evidence>
<protein>
    <submittedName>
        <fullName evidence="1">Uncharacterized protein</fullName>
    </submittedName>
</protein>
<dbReference type="Proteomes" id="UP001162501">
    <property type="component" value="Chromosome 26"/>
</dbReference>
<proteinExistence type="predicted"/>
<organism evidence="1 2">
    <name type="scientific">Rangifer tarandus platyrhynchus</name>
    <name type="common">Svalbard reindeer</name>
    <dbReference type="NCBI Taxonomy" id="3082113"/>
    <lineage>
        <taxon>Eukaryota</taxon>
        <taxon>Metazoa</taxon>
        <taxon>Chordata</taxon>
        <taxon>Craniata</taxon>
        <taxon>Vertebrata</taxon>
        <taxon>Euteleostomi</taxon>
        <taxon>Mammalia</taxon>
        <taxon>Eutheria</taxon>
        <taxon>Laurasiatheria</taxon>
        <taxon>Artiodactyla</taxon>
        <taxon>Ruminantia</taxon>
        <taxon>Pecora</taxon>
        <taxon>Cervidae</taxon>
        <taxon>Odocoileinae</taxon>
        <taxon>Rangifer</taxon>
    </lineage>
</organism>
<accession>A0AC59ZAP8</accession>
<evidence type="ECO:0000313" key="1">
    <source>
        <dbReference type="EMBL" id="CAN0328791.1"/>
    </source>
</evidence>
<gene>
    <name evidence="1" type="ORF">MRATA1EN22A_LOCUS15753</name>
</gene>
<reference evidence="1" key="2">
    <citation type="submission" date="2025-03" db="EMBL/GenBank/DDBJ databases">
        <authorList>
            <consortium name="ELIXIR-Norway"/>
            <consortium name="Elixir Norway"/>
        </authorList>
    </citation>
    <scope>NUCLEOTIDE SEQUENCE</scope>
</reference>
<name>A0AC59ZAP8_RANTA</name>
<dbReference type="EMBL" id="OX596110">
    <property type="protein sequence ID" value="CAN0328791.1"/>
    <property type="molecule type" value="Genomic_DNA"/>
</dbReference>
<sequence length="261" mass="28033">MVCGETENNPQENNPQAKPSSNANKMVRHSKALKESRRSAGITNRLPRGLGLDPERTWTSARTLPTEDTVHHDRPTPATPTPSEQGLAGSRGHQESTAGRRRGLPRQSCVPSPRSPPPPRPPAETARRTPSARPTAAAGARRAPNCRPGPTNAGRGGEVRAAGRACEPLGGRRGEAARGEGRAKRRRSHGRSQRQEGSESGSRPFPLGRCRWFDPPPRVRCLVPAPAGLYHRAVPPGFLPPTTTIKSPPTRVRGRLAPTGL</sequence>